<evidence type="ECO:0008006" key="3">
    <source>
        <dbReference type="Google" id="ProtNLM"/>
    </source>
</evidence>
<comment type="caution">
    <text evidence="1">The sequence shown here is derived from an EMBL/GenBank/DDBJ whole genome shotgun (WGS) entry which is preliminary data.</text>
</comment>
<evidence type="ECO:0000313" key="2">
    <source>
        <dbReference type="Proteomes" id="UP000224854"/>
    </source>
</evidence>
<reference evidence="1 2" key="1">
    <citation type="submission" date="2017-06" db="EMBL/GenBank/DDBJ databases">
        <title>Ant-infecting Ophiocordyceps genomes reveal a high diversity of potential behavioral manipulation genes and a possible major role for enterotoxins.</title>
        <authorList>
            <person name="De Bekker C."/>
            <person name="Evans H.C."/>
            <person name="Brachmann A."/>
            <person name="Hughes D.P."/>
        </authorList>
    </citation>
    <scope>NUCLEOTIDE SEQUENCE [LARGE SCALE GENOMIC DNA]</scope>
    <source>
        <strain evidence="1 2">1348a</strain>
    </source>
</reference>
<organism evidence="1 2">
    <name type="scientific">Ophiocordyceps australis</name>
    <dbReference type="NCBI Taxonomy" id="1399860"/>
    <lineage>
        <taxon>Eukaryota</taxon>
        <taxon>Fungi</taxon>
        <taxon>Dikarya</taxon>
        <taxon>Ascomycota</taxon>
        <taxon>Pezizomycotina</taxon>
        <taxon>Sordariomycetes</taxon>
        <taxon>Hypocreomycetidae</taxon>
        <taxon>Hypocreales</taxon>
        <taxon>Ophiocordycipitaceae</taxon>
        <taxon>Ophiocordyceps</taxon>
    </lineage>
</organism>
<accession>A0A2C5YKL8</accession>
<protein>
    <recommendedName>
        <fullName evidence="3">Methyltransferase type 11 domain-containing protein</fullName>
    </recommendedName>
</protein>
<proteinExistence type="predicted"/>
<dbReference type="OrthoDB" id="3902588at2759"/>
<dbReference type="Proteomes" id="UP000224854">
    <property type="component" value="Unassembled WGS sequence"/>
</dbReference>
<name>A0A2C5YKL8_9HYPO</name>
<gene>
    <name evidence="1" type="ORF">CDD82_1326</name>
</gene>
<sequence>MERLRWMYATLHSLDAPEPSKPPLPKGHNSLALYEPKASASFLAALFPDRRICHLSHQPLPHDALPNVQPLFVSSIDPAAFPIPPELFHCLKPGGSLHLTLIDPLPYADTLGSRLHAWLERHLLLNLDRQARCLSPSATLPRWLAEASLRAPGSTRTTVRFFATPDSIRRRPRDPDPARERLQADRETRARLRSLVGRMLWRQVWGAFVTADSWWWDDPAIVDECLQLGTFWEYHLIEAVKDSR</sequence>
<evidence type="ECO:0000313" key="1">
    <source>
        <dbReference type="EMBL" id="PHH67564.1"/>
    </source>
</evidence>
<dbReference type="AlphaFoldDB" id="A0A2C5YKL8"/>
<dbReference type="EMBL" id="NJEU01001396">
    <property type="protein sequence ID" value="PHH67564.1"/>
    <property type="molecule type" value="Genomic_DNA"/>
</dbReference>
<keyword evidence="2" id="KW-1185">Reference proteome</keyword>